<sequence length="88" mass="9690">MKALLLITHVSRLVVGLFLFSALNGLVSCNQPEVIKPKPGPNVHIVRKVPVINHKLPRVPDESIDGNQPLEDPTDTVDPQPRFKPANL</sequence>
<keyword evidence="3" id="KW-1185">Reference proteome</keyword>
<evidence type="ECO:0000313" key="2">
    <source>
        <dbReference type="EMBL" id="QJW91521.1"/>
    </source>
</evidence>
<name>A0A6M5YE02_9BACT</name>
<dbReference type="KEGG" id="stae:HNV11_20120"/>
<gene>
    <name evidence="2" type="ORF">HNV11_20120</name>
</gene>
<feature type="region of interest" description="Disordered" evidence="1">
    <location>
        <begin position="57"/>
        <end position="88"/>
    </location>
</feature>
<dbReference type="AlphaFoldDB" id="A0A6M5YE02"/>
<evidence type="ECO:0000256" key="1">
    <source>
        <dbReference type="SAM" id="MobiDB-lite"/>
    </source>
</evidence>
<accession>A0A6M5YE02</accession>
<dbReference type="Proteomes" id="UP000502756">
    <property type="component" value="Chromosome"/>
</dbReference>
<dbReference type="PROSITE" id="PS51257">
    <property type="entry name" value="PROKAR_LIPOPROTEIN"/>
    <property type="match status" value="1"/>
</dbReference>
<protein>
    <submittedName>
        <fullName evidence="2">Uncharacterized protein</fullName>
    </submittedName>
</protein>
<organism evidence="2 3">
    <name type="scientific">Spirosoma taeanense</name>
    <dbReference type="NCBI Taxonomy" id="2735870"/>
    <lineage>
        <taxon>Bacteria</taxon>
        <taxon>Pseudomonadati</taxon>
        <taxon>Bacteroidota</taxon>
        <taxon>Cytophagia</taxon>
        <taxon>Cytophagales</taxon>
        <taxon>Cytophagaceae</taxon>
        <taxon>Spirosoma</taxon>
    </lineage>
</organism>
<dbReference type="RefSeq" id="WP_171741370.1">
    <property type="nucleotide sequence ID" value="NZ_CP053435.1"/>
</dbReference>
<evidence type="ECO:0000313" key="3">
    <source>
        <dbReference type="Proteomes" id="UP000502756"/>
    </source>
</evidence>
<proteinExistence type="predicted"/>
<dbReference type="EMBL" id="CP053435">
    <property type="protein sequence ID" value="QJW91521.1"/>
    <property type="molecule type" value="Genomic_DNA"/>
</dbReference>
<reference evidence="2 3" key="1">
    <citation type="submission" date="2020-05" db="EMBL/GenBank/DDBJ databases">
        <title>Genome sequencing of Spirosoma sp. TS118.</title>
        <authorList>
            <person name="Lee J.-H."/>
            <person name="Jeong S."/>
            <person name="Zhao L."/>
            <person name="Jung J.-H."/>
            <person name="Kim M.-K."/>
            <person name="Lim S."/>
        </authorList>
    </citation>
    <scope>NUCLEOTIDE SEQUENCE [LARGE SCALE GENOMIC DNA]</scope>
    <source>
        <strain evidence="2 3">TS118</strain>
    </source>
</reference>